<dbReference type="GO" id="GO:0005886">
    <property type="term" value="C:plasma membrane"/>
    <property type="evidence" value="ECO:0007669"/>
    <property type="project" value="TreeGrafter"/>
</dbReference>
<keyword evidence="3" id="KW-1003">Cell membrane</keyword>
<dbReference type="Proteomes" id="UP000431744">
    <property type="component" value="Unassembled WGS sequence"/>
</dbReference>
<evidence type="ECO:0000256" key="2">
    <source>
        <dbReference type="ARBA" id="ARBA00022448"/>
    </source>
</evidence>
<sequence length="262" mass="27120">MSDFFLGLRLFVRGFGMWGRSPRLMALGAIPGLIVSAVYLAAIVTLAVFVPGIAEWATPFADEWDAVWRDGVRVLVGVAIVAAAIAVGALTFAAVTLTVASPFSEQIARLTDRRLGAAPEGADERFWTALGRGIGDGVVLVGTALLSGVAVFLLGLIPLVGGVLGWTTGAVLGGRALAIELTGTPGDDRGLTLTQRQRLLASRRALSLGFGIGAYLSFLVPGGAVVATPALSAGGVLLLRELVGEPTQPTPPPRTTQPTRER</sequence>
<name>A0A6H9WGN6_9MICO</name>
<keyword evidence="4" id="KW-0997">Cell inner membrane</keyword>
<evidence type="ECO:0000256" key="8">
    <source>
        <dbReference type="ARBA" id="ARBA00023032"/>
    </source>
</evidence>
<keyword evidence="6 10" id="KW-0812">Transmembrane</keyword>
<comment type="subcellular location">
    <subcellularLocation>
        <location evidence="1">Membrane</location>
        <topology evidence="1">Multi-pass membrane protein</topology>
    </subcellularLocation>
</comment>
<reference evidence="11 12" key="1">
    <citation type="submission" date="2019-09" db="EMBL/GenBank/DDBJ databases">
        <title>Phylogeny of genus Pseudoclavibacter and closely related genus.</title>
        <authorList>
            <person name="Li Y."/>
        </authorList>
    </citation>
    <scope>NUCLEOTIDE SEQUENCE [LARGE SCALE GENOMIC DNA]</scope>
    <source>
        <strain evidence="11 12">EGI 60007</strain>
    </source>
</reference>
<feature type="transmembrane region" description="Helical" evidence="10">
    <location>
        <begin position="74"/>
        <end position="100"/>
    </location>
</feature>
<keyword evidence="8" id="KW-0764">Sulfate transport</keyword>
<dbReference type="EMBL" id="WBJY01000001">
    <property type="protein sequence ID" value="KAB1650119.1"/>
    <property type="molecule type" value="Genomic_DNA"/>
</dbReference>
<dbReference type="GO" id="GO:0009675">
    <property type="term" value="F:high-affinity sulfate:proton symporter activity"/>
    <property type="evidence" value="ECO:0007669"/>
    <property type="project" value="TreeGrafter"/>
</dbReference>
<evidence type="ECO:0000256" key="9">
    <source>
        <dbReference type="ARBA" id="ARBA00023136"/>
    </source>
</evidence>
<evidence type="ECO:0000313" key="11">
    <source>
        <dbReference type="EMBL" id="KAB1650119.1"/>
    </source>
</evidence>
<accession>A0A6H9WGN6</accession>
<dbReference type="GO" id="GO:0019344">
    <property type="term" value="P:cysteine biosynthetic process"/>
    <property type="evidence" value="ECO:0007669"/>
    <property type="project" value="TreeGrafter"/>
</dbReference>
<proteinExistence type="predicted"/>
<evidence type="ECO:0000256" key="5">
    <source>
        <dbReference type="ARBA" id="ARBA00022605"/>
    </source>
</evidence>
<evidence type="ECO:0000256" key="1">
    <source>
        <dbReference type="ARBA" id="ARBA00004141"/>
    </source>
</evidence>
<comment type="caution">
    <text evidence="11">The sequence shown here is derived from an EMBL/GenBank/DDBJ whole genome shotgun (WGS) entry which is preliminary data.</text>
</comment>
<evidence type="ECO:0000256" key="3">
    <source>
        <dbReference type="ARBA" id="ARBA00022475"/>
    </source>
</evidence>
<evidence type="ECO:0000256" key="4">
    <source>
        <dbReference type="ARBA" id="ARBA00022519"/>
    </source>
</evidence>
<keyword evidence="12" id="KW-1185">Reference proteome</keyword>
<protein>
    <submittedName>
        <fullName evidence="11">EI24 domain-containing protein</fullName>
    </submittedName>
</protein>
<keyword evidence="5" id="KW-0028">Amino-acid biosynthesis</keyword>
<dbReference type="PANTHER" id="PTHR37468:SF1">
    <property type="entry name" value="SULFATE TRANSPORTER CYSZ"/>
    <property type="match status" value="1"/>
</dbReference>
<dbReference type="PANTHER" id="PTHR37468">
    <property type="entry name" value="SULFATE TRANSPORTER CYSZ"/>
    <property type="match status" value="1"/>
</dbReference>
<feature type="transmembrane region" description="Helical" evidence="10">
    <location>
        <begin position="205"/>
        <end position="231"/>
    </location>
</feature>
<keyword evidence="9 10" id="KW-0472">Membrane</keyword>
<dbReference type="AlphaFoldDB" id="A0A6H9WGN6"/>
<dbReference type="Pfam" id="PF07264">
    <property type="entry name" value="EI24"/>
    <property type="match status" value="1"/>
</dbReference>
<dbReference type="GO" id="GO:0000103">
    <property type="term" value="P:sulfate assimilation"/>
    <property type="evidence" value="ECO:0007669"/>
    <property type="project" value="TreeGrafter"/>
</dbReference>
<dbReference type="OrthoDB" id="3375053at2"/>
<dbReference type="InterPro" id="IPR050480">
    <property type="entry name" value="CysZ-like"/>
</dbReference>
<evidence type="ECO:0000256" key="7">
    <source>
        <dbReference type="ARBA" id="ARBA00022989"/>
    </source>
</evidence>
<organism evidence="11 12">
    <name type="scientific">Pseudoclavibacter endophyticus</name>
    <dbReference type="NCBI Taxonomy" id="1778590"/>
    <lineage>
        <taxon>Bacteria</taxon>
        <taxon>Bacillati</taxon>
        <taxon>Actinomycetota</taxon>
        <taxon>Actinomycetes</taxon>
        <taxon>Micrococcales</taxon>
        <taxon>Microbacteriaceae</taxon>
        <taxon>Pseudoclavibacter</taxon>
    </lineage>
</organism>
<feature type="transmembrane region" description="Helical" evidence="10">
    <location>
        <begin position="137"/>
        <end position="157"/>
    </location>
</feature>
<keyword evidence="2" id="KW-0813">Transport</keyword>
<gene>
    <name evidence="11" type="ORF">F8O04_07930</name>
</gene>
<evidence type="ECO:0000256" key="10">
    <source>
        <dbReference type="SAM" id="Phobius"/>
    </source>
</evidence>
<feature type="transmembrane region" description="Helical" evidence="10">
    <location>
        <begin position="24"/>
        <end position="54"/>
    </location>
</feature>
<evidence type="ECO:0000256" key="6">
    <source>
        <dbReference type="ARBA" id="ARBA00022692"/>
    </source>
</evidence>
<evidence type="ECO:0000313" key="12">
    <source>
        <dbReference type="Proteomes" id="UP000431744"/>
    </source>
</evidence>
<dbReference type="InterPro" id="IPR059112">
    <property type="entry name" value="CysZ/EI24"/>
</dbReference>
<keyword evidence="7 10" id="KW-1133">Transmembrane helix</keyword>